<dbReference type="EMBL" id="JAAAHW010001505">
    <property type="protein sequence ID" value="KAF9994734.1"/>
    <property type="molecule type" value="Genomic_DNA"/>
</dbReference>
<evidence type="ECO:0000313" key="3">
    <source>
        <dbReference type="Proteomes" id="UP000749646"/>
    </source>
</evidence>
<protein>
    <submittedName>
        <fullName evidence="2">Uncharacterized protein</fullName>
    </submittedName>
</protein>
<proteinExistence type="predicted"/>
<feature type="compositionally biased region" description="Low complexity" evidence="1">
    <location>
        <begin position="264"/>
        <end position="304"/>
    </location>
</feature>
<feature type="non-terminal residue" evidence="2">
    <location>
        <position position="1"/>
    </location>
</feature>
<evidence type="ECO:0000313" key="2">
    <source>
        <dbReference type="EMBL" id="KAF9994734.1"/>
    </source>
</evidence>
<feature type="compositionally biased region" description="Basic and acidic residues" evidence="1">
    <location>
        <begin position="248"/>
        <end position="261"/>
    </location>
</feature>
<accession>A0A9P6SRY2</accession>
<feature type="compositionally biased region" description="Basic and acidic residues" evidence="1">
    <location>
        <begin position="107"/>
        <end position="125"/>
    </location>
</feature>
<feature type="region of interest" description="Disordered" evidence="1">
    <location>
        <begin position="238"/>
        <end position="338"/>
    </location>
</feature>
<dbReference type="AlphaFoldDB" id="A0A9P6SRY2"/>
<organism evidence="2 3">
    <name type="scientific">Modicella reniformis</name>
    <dbReference type="NCBI Taxonomy" id="1440133"/>
    <lineage>
        <taxon>Eukaryota</taxon>
        <taxon>Fungi</taxon>
        <taxon>Fungi incertae sedis</taxon>
        <taxon>Mucoromycota</taxon>
        <taxon>Mortierellomycotina</taxon>
        <taxon>Mortierellomycetes</taxon>
        <taxon>Mortierellales</taxon>
        <taxon>Mortierellaceae</taxon>
        <taxon>Modicella</taxon>
    </lineage>
</organism>
<dbReference type="OrthoDB" id="2430134at2759"/>
<reference evidence="2" key="1">
    <citation type="journal article" date="2020" name="Fungal Divers.">
        <title>Resolving the Mortierellaceae phylogeny through synthesis of multi-gene phylogenetics and phylogenomics.</title>
        <authorList>
            <person name="Vandepol N."/>
            <person name="Liber J."/>
            <person name="Desiro A."/>
            <person name="Na H."/>
            <person name="Kennedy M."/>
            <person name="Barry K."/>
            <person name="Grigoriev I.V."/>
            <person name="Miller A.N."/>
            <person name="O'Donnell K."/>
            <person name="Stajich J.E."/>
            <person name="Bonito G."/>
        </authorList>
    </citation>
    <scope>NUCLEOTIDE SEQUENCE</scope>
    <source>
        <strain evidence="2">MES-2147</strain>
    </source>
</reference>
<name>A0A9P6SRY2_9FUNG</name>
<evidence type="ECO:0000256" key="1">
    <source>
        <dbReference type="SAM" id="MobiDB-lite"/>
    </source>
</evidence>
<comment type="caution">
    <text evidence="2">The sequence shown here is derived from an EMBL/GenBank/DDBJ whole genome shotgun (WGS) entry which is preliminary data.</text>
</comment>
<feature type="compositionally biased region" description="Polar residues" evidence="1">
    <location>
        <begin position="53"/>
        <end position="70"/>
    </location>
</feature>
<feature type="compositionally biased region" description="Low complexity" evidence="1">
    <location>
        <begin position="91"/>
        <end position="106"/>
    </location>
</feature>
<sequence length="361" mass="38586">TAMDSDIAVDSTVPTVLSSTDPKDMPHTESITTPSEQQEHTATTTTTEETDRPQSPAQFDPLATTTSIPSSDEGLDDDEEDVSNKTDNGESSSLPSATSLATSPLEDSIKTTEDTITEDAIKTTEDTITEDTITEDAIKTTEDTISEDTISEDAIKTTEDTITEDTISEDTITEDAIKTTEDTITEDTIKTTKDTAASVAIIDTPSPNHATVDDSVAQTAESVADNEVASITTAAIAPLGFAEDEQPEKDVAPKTKTEQDITRTSSSSSPSPSPSLSLSLSPPSSTSTSVATSPTSSPTDMSRPLSREELRRRGSFLDSKDVANMRYSSPTISESMRPIADPRFKSRFQNILAEWKARANN</sequence>
<dbReference type="Proteomes" id="UP000749646">
    <property type="component" value="Unassembled WGS sequence"/>
</dbReference>
<keyword evidence="3" id="KW-1185">Reference proteome</keyword>
<gene>
    <name evidence="2" type="ORF">BGZ65_009636</name>
</gene>
<feature type="region of interest" description="Disordered" evidence="1">
    <location>
        <begin position="1"/>
        <end position="151"/>
    </location>
</feature>